<dbReference type="GO" id="GO:0008270">
    <property type="term" value="F:zinc ion binding"/>
    <property type="evidence" value="ECO:0007669"/>
    <property type="project" value="InterPro"/>
</dbReference>
<feature type="region of interest" description="Disordered" evidence="6">
    <location>
        <begin position="344"/>
        <end position="374"/>
    </location>
</feature>
<dbReference type="PROSITE" id="PS00527">
    <property type="entry name" value="RIBOSOMAL_S14"/>
    <property type="match status" value="1"/>
</dbReference>
<dbReference type="RefSeq" id="XP_066072843.1">
    <property type="nucleotide sequence ID" value="XM_066216746.1"/>
</dbReference>
<keyword evidence="4 7" id="KW-0689">Ribosomal protein</keyword>
<evidence type="ECO:0000256" key="5">
    <source>
        <dbReference type="ARBA" id="ARBA00023274"/>
    </source>
</evidence>
<dbReference type="GO" id="GO:0002181">
    <property type="term" value="P:cytoplasmic translation"/>
    <property type="evidence" value="ECO:0007669"/>
    <property type="project" value="TreeGrafter"/>
</dbReference>
<dbReference type="Proteomes" id="UP001355207">
    <property type="component" value="Chromosome 1"/>
</dbReference>
<keyword evidence="3" id="KW-0862">Zinc</keyword>
<reference evidence="7 8" key="1">
    <citation type="submission" date="2024-01" db="EMBL/GenBank/DDBJ databases">
        <title>Comparative genomics of Cryptococcus and Kwoniella reveals pathogenesis evolution and contrasting modes of karyotype evolution via chromosome fusion or intercentromeric recombination.</title>
        <authorList>
            <person name="Coelho M.A."/>
            <person name="David-Palma M."/>
            <person name="Shea T."/>
            <person name="Bowers K."/>
            <person name="McGinley-Smith S."/>
            <person name="Mohammad A.W."/>
            <person name="Gnirke A."/>
            <person name="Yurkov A.M."/>
            <person name="Nowrousian M."/>
            <person name="Sun S."/>
            <person name="Cuomo C.A."/>
            <person name="Heitman J."/>
        </authorList>
    </citation>
    <scope>NUCLEOTIDE SEQUENCE [LARGE SCALE GENOMIC DNA]</scope>
    <source>
        <strain evidence="7 8">CBS 6074</strain>
    </source>
</reference>
<dbReference type="PANTHER" id="PTHR12010:SF2">
    <property type="entry name" value="40S RIBOSOMAL PROTEIN S29"/>
    <property type="match status" value="1"/>
</dbReference>
<feature type="compositionally biased region" description="Low complexity" evidence="6">
    <location>
        <begin position="344"/>
        <end position="360"/>
    </location>
</feature>
<dbReference type="Pfam" id="PF00253">
    <property type="entry name" value="Ribosomal_S14"/>
    <property type="match status" value="1"/>
</dbReference>
<dbReference type="FunFam" id="4.10.830.10:FF:000002">
    <property type="entry name" value="40S ribosomal protein S29"/>
    <property type="match status" value="1"/>
</dbReference>
<evidence type="ECO:0000313" key="8">
    <source>
        <dbReference type="Proteomes" id="UP001355207"/>
    </source>
</evidence>
<dbReference type="NCBIfam" id="NF004424">
    <property type="entry name" value="PRK05766.1"/>
    <property type="match status" value="1"/>
</dbReference>
<dbReference type="InterPro" id="IPR043140">
    <property type="entry name" value="Ribosomal_uS14_sf"/>
</dbReference>
<proteinExistence type="inferred from homology"/>
<feature type="compositionally biased region" description="Low complexity" evidence="6">
    <location>
        <begin position="8"/>
        <end position="25"/>
    </location>
</feature>
<sequence length="712" mass="79433">MRASNTYRELSTSASSASSPSSSSSARKRDFSSISSSLTPPPSNPSSSQLAIAPKNTDEAIHILHQLCAFEHIFHEFFAVLDGLIKPPIRATSELYYDRRHLFINPITGVLAKRNDNEDTLIKMIGLISASQKELSSNKIPDYWLEKIETNFLSALSNKQVHLRSVPEFNNQAGLFVKPTVSDTATIIGLKGQSKGKSTSAAYKRAKSTGWGVKSKGDISVRGIEFVLFTFPLEIGDPDGLGFNKDLLFDETYQEQDYICLGLGMARAINHRCNNNVNWQFSRQMCFETSIIDVGCVIGKLKRKKVLLRGEQIFAFYSDLFAKTQCLCSSKKCLNRPPGYKIPTTPSLFPPSTSSSGSTPLVIRTPEPSTNPSPDIVSTVQISSMEGIHASSFSGNGTSMIDVSAEFLHDDNKSLTINITSEAESTLVQVGSVKHQQEHPTVSTSTALATKSNHLIGTNRDNPILIDCDSDEDEKDVDNENLMEICLNTDTQDADLEIISEDEWNRSKKRRENPTSQHNGNTSSKIDNDLIKNPKLVPIEIIDVTEDDEDEVQFVKVVKNQGYLELDALLDKALEIADRDPIIEFAPPIASKITIEVDIIPLDEDVQIIDDCKENKADNCKDGIVAEDKKMTRWDMVADKLKKESEELRDYKKRWNTAHSNVWFSRPRNYGKGSRQCRVCAHQAGLIRKWGLDMCRQCFREKSKQIGFTKSN</sequence>
<feature type="region of interest" description="Disordered" evidence="6">
    <location>
        <begin position="1"/>
        <end position="51"/>
    </location>
</feature>
<dbReference type="AlphaFoldDB" id="A0AAX4JL04"/>
<keyword evidence="5" id="KW-0687">Ribonucleoprotein</keyword>
<accession>A0AAX4JL04</accession>
<dbReference type="InterPro" id="IPR018271">
    <property type="entry name" value="Ribosomal_uS14_CS"/>
</dbReference>
<feature type="region of interest" description="Disordered" evidence="6">
    <location>
        <begin position="498"/>
        <end position="529"/>
    </location>
</feature>
<dbReference type="Gene3D" id="4.10.830.10">
    <property type="entry name" value="30s Ribosomal Protein S14, Chain N"/>
    <property type="match status" value="1"/>
</dbReference>
<comment type="similarity">
    <text evidence="2">Belongs to the universal ribosomal protein uS14 family.</text>
</comment>
<dbReference type="InterPro" id="IPR046341">
    <property type="entry name" value="SET_dom_sf"/>
</dbReference>
<dbReference type="InterPro" id="IPR001209">
    <property type="entry name" value="Ribosomal_uS14"/>
</dbReference>
<dbReference type="GO" id="GO:0003735">
    <property type="term" value="F:structural constituent of ribosome"/>
    <property type="evidence" value="ECO:0007669"/>
    <property type="project" value="InterPro"/>
</dbReference>
<dbReference type="InterPro" id="IPR039744">
    <property type="entry name" value="RIbosomal_uS14_euk_arc"/>
</dbReference>
<evidence type="ECO:0000256" key="6">
    <source>
        <dbReference type="SAM" id="MobiDB-lite"/>
    </source>
</evidence>
<evidence type="ECO:0000313" key="7">
    <source>
        <dbReference type="EMBL" id="WWC86080.1"/>
    </source>
</evidence>
<gene>
    <name evidence="7" type="ORF">L201_000951</name>
</gene>
<dbReference type="Gene3D" id="2.170.270.10">
    <property type="entry name" value="SET domain"/>
    <property type="match status" value="1"/>
</dbReference>
<dbReference type="EMBL" id="CP144098">
    <property type="protein sequence ID" value="WWC86080.1"/>
    <property type="molecule type" value="Genomic_DNA"/>
</dbReference>
<dbReference type="PANTHER" id="PTHR12010">
    <property type="entry name" value="40S RIBOSOMAL PROTEIN S29"/>
    <property type="match status" value="1"/>
</dbReference>
<name>A0AAX4JL04_9TREE</name>
<evidence type="ECO:0000256" key="4">
    <source>
        <dbReference type="ARBA" id="ARBA00022980"/>
    </source>
</evidence>
<evidence type="ECO:0000256" key="3">
    <source>
        <dbReference type="ARBA" id="ARBA00022833"/>
    </source>
</evidence>
<protein>
    <submittedName>
        <fullName evidence="7">40S ribosomal protein S29</fullName>
    </submittedName>
</protein>
<feature type="compositionally biased region" description="Polar residues" evidence="6">
    <location>
        <begin position="514"/>
        <end position="525"/>
    </location>
</feature>
<organism evidence="7 8">
    <name type="scientific">Kwoniella dendrophila CBS 6074</name>
    <dbReference type="NCBI Taxonomy" id="1295534"/>
    <lineage>
        <taxon>Eukaryota</taxon>
        <taxon>Fungi</taxon>
        <taxon>Dikarya</taxon>
        <taxon>Basidiomycota</taxon>
        <taxon>Agaricomycotina</taxon>
        <taxon>Tremellomycetes</taxon>
        <taxon>Tremellales</taxon>
        <taxon>Cryptococcaceae</taxon>
        <taxon>Kwoniella</taxon>
    </lineage>
</organism>
<dbReference type="GO" id="GO:0022627">
    <property type="term" value="C:cytosolic small ribosomal subunit"/>
    <property type="evidence" value="ECO:0007669"/>
    <property type="project" value="TreeGrafter"/>
</dbReference>
<evidence type="ECO:0000256" key="1">
    <source>
        <dbReference type="ARBA" id="ARBA00001947"/>
    </source>
</evidence>
<dbReference type="GeneID" id="91091623"/>
<comment type="cofactor">
    <cofactor evidence="1">
        <name>Zn(2+)</name>
        <dbReference type="ChEBI" id="CHEBI:29105"/>
    </cofactor>
</comment>
<keyword evidence="8" id="KW-1185">Reference proteome</keyword>
<evidence type="ECO:0000256" key="2">
    <source>
        <dbReference type="ARBA" id="ARBA00009083"/>
    </source>
</evidence>